<accession>A0A914X607</accession>
<dbReference type="InterPro" id="IPR036578">
    <property type="entry name" value="SMAD_MH1_sf"/>
</dbReference>
<dbReference type="GO" id="GO:0009653">
    <property type="term" value="P:anatomical structure morphogenesis"/>
    <property type="evidence" value="ECO:0007669"/>
    <property type="project" value="TreeGrafter"/>
</dbReference>
<dbReference type="GO" id="GO:0071144">
    <property type="term" value="C:heteromeric SMAD protein complex"/>
    <property type="evidence" value="ECO:0007669"/>
    <property type="project" value="TreeGrafter"/>
</dbReference>
<evidence type="ECO:0000313" key="8">
    <source>
        <dbReference type="WBParaSite" id="PSAMB.scaffold6866size8667.g29210.t1"/>
    </source>
</evidence>
<evidence type="ECO:0000256" key="4">
    <source>
        <dbReference type="ARBA" id="ARBA00023242"/>
    </source>
</evidence>
<comment type="subcellular location">
    <subcellularLocation>
        <location evidence="1">Nucleus</location>
    </subcellularLocation>
</comment>
<protein>
    <submittedName>
        <fullName evidence="8">MH1 domain-containing protein</fullName>
    </submittedName>
</protein>
<keyword evidence="3" id="KW-0804">Transcription</keyword>
<dbReference type="GO" id="GO:0000978">
    <property type="term" value="F:RNA polymerase II cis-regulatory region sequence-specific DNA binding"/>
    <property type="evidence" value="ECO:0007669"/>
    <property type="project" value="TreeGrafter"/>
</dbReference>
<dbReference type="PANTHER" id="PTHR13703">
    <property type="entry name" value="SMAD"/>
    <property type="match status" value="1"/>
</dbReference>
<proteinExistence type="predicted"/>
<keyword evidence="4" id="KW-0539">Nucleus</keyword>
<dbReference type="Pfam" id="PF03165">
    <property type="entry name" value="MH1"/>
    <property type="match status" value="1"/>
</dbReference>
<dbReference type="GO" id="GO:0070411">
    <property type="term" value="F:I-SMAD binding"/>
    <property type="evidence" value="ECO:0007669"/>
    <property type="project" value="TreeGrafter"/>
</dbReference>
<dbReference type="GO" id="GO:0000981">
    <property type="term" value="F:DNA-binding transcription factor activity, RNA polymerase II-specific"/>
    <property type="evidence" value="ECO:0007669"/>
    <property type="project" value="TreeGrafter"/>
</dbReference>
<sequence>MHYGGGGNYFLADTPWRYQSGPSSNQLAGYSLPHQGDYPMQSIVEGSVESLTNNTVPMTTLHNLVGSPILHQQQSTPAQFHHPGNADFGQATTVLQPSVSLPSSTMSTPQMRSGQPTHQQPTSADACATITQCLMLYHTGRDEEFSRKATESLIKKLKDKRDELDALITAVSSSGKTPTKCVTIQRTLDGRLQ</sequence>
<dbReference type="PROSITE" id="PS51075">
    <property type="entry name" value="MH1"/>
    <property type="match status" value="1"/>
</dbReference>
<evidence type="ECO:0000259" key="6">
    <source>
        <dbReference type="PROSITE" id="PS51075"/>
    </source>
</evidence>
<dbReference type="SUPFAM" id="SSF56366">
    <property type="entry name" value="SMAD MH1 domain"/>
    <property type="match status" value="1"/>
</dbReference>
<dbReference type="InterPro" id="IPR003619">
    <property type="entry name" value="MAD_homology1_Dwarfin-type"/>
</dbReference>
<name>A0A914X607_9BILA</name>
<keyword evidence="2" id="KW-0805">Transcription regulation</keyword>
<dbReference type="PANTHER" id="PTHR13703:SF45">
    <property type="entry name" value="MOTHERS AGAINST DECAPENTAPLEGIC HOMOLOG"/>
    <property type="match status" value="1"/>
</dbReference>
<reference evidence="8" key="1">
    <citation type="submission" date="2022-11" db="UniProtKB">
        <authorList>
            <consortium name="WormBaseParasite"/>
        </authorList>
    </citation>
    <scope>IDENTIFICATION</scope>
</reference>
<dbReference type="WBParaSite" id="PSAMB.scaffold6866size8667.g29210.t1">
    <property type="protein sequence ID" value="PSAMB.scaffold6866size8667.g29210.t1"/>
    <property type="gene ID" value="PSAMB.scaffold6866size8667.g29210"/>
</dbReference>
<keyword evidence="7" id="KW-1185">Reference proteome</keyword>
<feature type="region of interest" description="Disordered" evidence="5">
    <location>
        <begin position="100"/>
        <end position="122"/>
    </location>
</feature>
<dbReference type="Proteomes" id="UP000887566">
    <property type="component" value="Unplaced"/>
</dbReference>
<evidence type="ECO:0000256" key="5">
    <source>
        <dbReference type="SAM" id="MobiDB-lite"/>
    </source>
</evidence>
<dbReference type="AlphaFoldDB" id="A0A914X607"/>
<evidence type="ECO:0000256" key="1">
    <source>
        <dbReference type="ARBA" id="ARBA00004123"/>
    </source>
</evidence>
<dbReference type="SMART" id="SM00523">
    <property type="entry name" value="DWA"/>
    <property type="match status" value="1"/>
</dbReference>
<dbReference type="GO" id="GO:0051239">
    <property type="term" value="P:regulation of multicellular organismal process"/>
    <property type="evidence" value="ECO:0007669"/>
    <property type="project" value="UniProtKB-ARBA"/>
</dbReference>
<dbReference type="GO" id="GO:0030509">
    <property type="term" value="P:BMP signaling pathway"/>
    <property type="evidence" value="ECO:0007669"/>
    <property type="project" value="TreeGrafter"/>
</dbReference>
<evidence type="ECO:0000256" key="3">
    <source>
        <dbReference type="ARBA" id="ARBA00023163"/>
    </source>
</evidence>
<organism evidence="7 8">
    <name type="scientific">Plectus sambesii</name>
    <dbReference type="NCBI Taxonomy" id="2011161"/>
    <lineage>
        <taxon>Eukaryota</taxon>
        <taxon>Metazoa</taxon>
        <taxon>Ecdysozoa</taxon>
        <taxon>Nematoda</taxon>
        <taxon>Chromadorea</taxon>
        <taxon>Plectida</taxon>
        <taxon>Plectina</taxon>
        <taxon>Plectoidea</taxon>
        <taxon>Plectidae</taxon>
        <taxon>Plectus</taxon>
    </lineage>
</organism>
<dbReference type="Gene3D" id="3.90.520.10">
    <property type="entry name" value="SMAD MH1 domain"/>
    <property type="match status" value="1"/>
</dbReference>
<dbReference type="GO" id="GO:0060395">
    <property type="term" value="P:SMAD protein signal transduction"/>
    <property type="evidence" value="ECO:0007669"/>
    <property type="project" value="TreeGrafter"/>
</dbReference>
<dbReference type="GO" id="GO:0030154">
    <property type="term" value="P:cell differentiation"/>
    <property type="evidence" value="ECO:0007669"/>
    <property type="project" value="TreeGrafter"/>
</dbReference>
<evidence type="ECO:0000256" key="2">
    <source>
        <dbReference type="ARBA" id="ARBA00023015"/>
    </source>
</evidence>
<feature type="domain" description="MH1" evidence="6">
    <location>
        <begin position="128"/>
        <end position="193"/>
    </location>
</feature>
<dbReference type="InterPro" id="IPR013019">
    <property type="entry name" value="MAD_homology_MH1"/>
</dbReference>
<dbReference type="InterPro" id="IPR013790">
    <property type="entry name" value="Dwarfin"/>
</dbReference>
<evidence type="ECO:0000313" key="7">
    <source>
        <dbReference type="Proteomes" id="UP000887566"/>
    </source>
</evidence>